<comment type="caution">
    <text evidence="1">The sequence shown here is derived from an EMBL/GenBank/DDBJ whole genome shotgun (WGS) entry which is preliminary data.</text>
</comment>
<evidence type="ECO:0000313" key="2">
    <source>
        <dbReference type="Proteomes" id="UP000765509"/>
    </source>
</evidence>
<sequence>MSQPQIITPLNGCCGNSNLNPSYGQLAKYGLIGQFSTSPTPRPLSLFLGLGVLSVLQGPMAPGPTLYILGGFGPLRPPTASMACGPWAIRPLLAQLQSGQKGPRGQFISPQSQVGPPEPVLAPKMAKTHLMTQIGHKSVHGLWQPSEATRSAPSKDSPPAQWKTSLSSINSVLKDQEWCIYSIIYHYAPFLLRNPMVILSGPNYMIPNQIPNPSPILKENFSAIQSGNSLAATRRPYKDPNHLALQELGCQFYSGLL</sequence>
<name>A0A9Q3KBH2_9BASI</name>
<protein>
    <submittedName>
        <fullName evidence="1">Uncharacterized protein</fullName>
    </submittedName>
</protein>
<proteinExistence type="predicted"/>
<dbReference type="EMBL" id="AVOT02102139">
    <property type="protein sequence ID" value="MBW0578114.1"/>
    <property type="molecule type" value="Genomic_DNA"/>
</dbReference>
<keyword evidence="2" id="KW-1185">Reference proteome</keyword>
<dbReference type="Proteomes" id="UP000765509">
    <property type="component" value="Unassembled WGS sequence"/>
</dbReference>
<dbReference type="AlphaFoldDB" id="A0A9Q3KBH2"/>
<accession>A0A9Q3KBH2</accession>
<organism evidence="1 2">
    <name type="scientific">Austropuccinia psidii MF-1</name>
    <dbReference type="NCBI Taxonomy" id="1389203"/>
    <lineage>
        <taxon>Eukaryota</taxon>
        <taxon>Fungi</taxon>
        <taxon>Dikarya</taxon>
        <taxon>Basidiomycota</taxon>
        <taxon>Pucciniomycotina</taxon>
        <taxon>Pucciniomycetes</taxon>
        <taxon>Pucciniales</taxon>
        <taxon>Sphaerophragmiaceae</taxon>
        <taxon>Austropuccinia</taxon>
    </lineage>
</organism>
<evidence type="ECO:0000313" key="1">
    <source>
        <dbReference type="EMBL" id="MBW0578114.1"/>
    </source>
</evidence>
<gene>
    <name evidence="1" type="ORF">O181_117829</name>
</gene>
<reference evidence="1" key="1">
    <citation type="submission" date="2021-03" db="EMBL/GenBank/DDBJ databases">
        <title>Draft genome sequence of rust myrtle Austropuccinia psidii MF-1, a brazilian biotype.</title>
        <authorList>
            <person name="Quecine M.C."/>
            <person name="Pachon D.M.R."/>
            <person name="Bonatelli M.L."/>
            <person name="Correr F.H."/>
            <person name="Franceschini L.M."/>
            <person name="Leite T.F."/>
            <person name="Margarido G.R.A."/>
            <person name="Almeida C.A."/>
            <person name="Ferrarezi J.A."/>
            <person name="Labate C.A."/>
        </authorList>
    </citation>
    <scope>NUCLEOTIDE SEQUENCE</scope>
    <source>
        <strain evidence="1">MF-1</strain>
    </source>
</reference>